<evidence type="ECO:0000259" key="10">
    <source>
        <dbReference type="SMART" id="SM00762"/>
    </source>
</evidence>
<keyword evidence="4" id="KW-0813">Transport</keyword>
<evidence type="ECO:0000256" key="3">
    <source>
        <dbReference type="ARBA" id="ARBA00020975"/>
    </source>
</evidence>
<dbReference type="PANTHER" id="PTHR24016:SF0">
    <property type="entry name" value="CONSERVED OLIGOMERIC GOLGI COMPLEX SUBUNIT 4"/>
    <property type="match status" value="1"/>
</dbReference>
<evidence type="ECO:0000256" key="2">
    <source>
        <dbReference type="ARBA" id="ARBA00009215"/>
    </source>
</evidence>
<comment type="similarity">
    <text evidence="2">Belongs to the COG4 family.</text>
</comment>
<comment type="subcellular location">
    <subcellularLocation>
        <location evidence="1">Golgi apparatus membrane</location>
        <topology evidence="1">Peripheral membrane protein</topology>
    </subcellularLocation>
</comment>
<dbReference type="Pfam" id="PF20663">
    <property type="entry name" value="COG4_N"/>
    <property type="match status" value="1"/>
</dbReference>
<dbReference type="InterPro" id="IPR013167">
    <property type="entry name" value="COG4_M"/>
</dbReference>
<dbReference type="InterPro" id="IPR048684">
    <property type="entry name" value="COG4_C"/>
</dbReference>
<dbReference type="InterPro" id="IPR048680">
    <property type="entry name" value="COG4_N"/>
</dbReference>
<keyword evidence="7" id="KW-0472">Membrane</keyword>
<dbReference type="Pfam" id="PF08318">
    <property type="entry name" value="COG4_m"/>
    <property type="match status" value="1"/>
</dbReference>
<evidence type="ECO:0000256" key="4">
    <source>
        <dbReference type="ARBA" id="ARBA00022448"/>
    </source>
</evidence>
<keyword evidence="12" id="KW-1185">Reference proteome</keyword>
<evidence type="ECO:0000256" key="1">
    <source>
        <dbReference type="ARBA" id="ARBA00004395"/>
    </source>
</evidence>
<gene>
    <name evidence="11" type="primary">COG4_1</name>
    <name evidence="11" type="ORF">IWQ60_002541</name>
</gene>
<keyword evidence="6" id="KW-0333">Golgi apparatus</keyword>
<dbReference type="OrthoDB" id="47059at2759"/>
<feature type="region of interest" description="Disordered" evidence="9">
    <location>
        <begin position="342"/>
        <end position="367"/>
    </location>
</feature>
<organism evidence="11 12">
    <name type="scientific">Tieghemiomyces parasiticus</name>
    <dbReference type="NCBI Taxonomy" id="78921"/>
    <lineage>
        <taxon>Eukaryota</taxon>
        <taxon>Fungi</taxon>
        <taxon>Fungi incertae sedis</taxon>
        <taxon>Zoopagomycota</taxon>
        <taxon>Kickxellomycotina</taxon>
        <taxon>Dimargaritomycetes</taxon>
        <taxon>Dimargaritales</taxon>
        <taxon>Dimargaritaceae</taxon>
        <taxon>Tieghemiomyces</taxon>
    </lineage>
</organism>
<comment type="caution">
    <text evidence="11">The sequence shown here is derived from an EMBL/GenBank/DDBJ whole genome shotgun (WGS) entry which is preliminary data.</text>
</comment>
<protein>
    <recommendedName>
        <fullName evidence="3">Conserved oligomeric Golgi complex subunit 4</fullName>
    </recommendedName>
    <alternativeName>
        <fullName evidence="8">Component of oligomeric Golgi complex 4</fullName>
    </alternativeName>
</protein>
<dbReference type="GO" id="GO:0000139">
    <property type="term" value="C:Golgi membrane"/>
    <property type="evidence" value="ECO:0007669"/>
    <property type="project" value="UniProtKB-SubCell"/>
</dbReference>
<evidence type="ECO:0000256" key="7">
    <source>
        <dbReference type="ARBA" id="ARBA00023136"/>
    </source>
</evidence>
<feature type="domain" description="COG4 transport protein middle alpha-helical bundle" evidence="10">
    <location>
        <begin position="193"/>
        <end position="556"/>
    </location>
</feature>
<accession>A0A9W8AEM1</accession>
<dbReference type="Pfam" id="PF20662">
    <property type="entry name" value="COG4_C"/>
    <property type="match status" value="1"/>
</dbReference>
<evidence type="ECO:0000313" key="12">
    <source>
        <dbReference type="Proteomes" id="UP001150569"/>
    </source>
</evidence>
<dbReference type="AlphaFoldDB" id="A0A9W8AEM1"/>
<evidence type="ECO:0000256" key="6">
    <source>
        <dbReference type="ARBA" id="ARBA00023034"/>
    </source>
</evidence>
<reference evidence="11" key="1">
    <citation type="submission" date="2022-07" db="EMBL/GenBank/DDBJ databases">
        <title>Phylogenomic reconstructions and comparative analyses of Kickxellomycotina fungi.</title>
        <authorList>
            <person name="Reynolds N.K."/>
            <person name="Stajich J.E."/>
            <person name="Barry K."/>
            <person name="Grigoriev I.V."/>
            <person name="Crous P."/>
            <person name="Smith M.E."/>
        </authorList>
    </citation>
    <scope>NUCLEOTIDE SEQUENCE</scope>
    <source>
        <strain evidence="11">RSA 861</strain>
    </source>
</reference>
<keyword evidence="5" id="KW-0653">Protein transport</keyword>
<evidence type="ECO:0000313" key="11">
    <source>
        <dbReference type="EMBL" id="KAJ1927897.1"/>
    </source>
</evidence>
<name>A0A9W8AEM1_9FUNG</name>
<evidence type="ECO:0000256" key="8">
    <source>
        <dbReference type="ARBA" id="ARBA00031340"/>
    </source>
</evidence>
<dbReference type="SMART" id="SM00762">
    <property type="entry name" value="Cog4"/>
    <property type="match status" value="1"/>
</dbReference>
<dbReference type="Proteomes" id="UP001150569">
    <property type="component" value="Unassembled WGS sequence"/>
</dbReference>
<dbReference type="EMBL" id="JANBPT010000097">
    <property type="protein sequence ID" value="KAJ1927897.1"/>
    <property type="molecule type" value="Genomic_DNA"/>
</dbReference>
<dbReference type="PANTHER" id="PTHR24016">
    <property type="entry name" value="CONSERVED OLIGOMERIC GOLGI COMPLEX SUBUNIT 4"/>
    <property type="match status" value="1"/>
</dbReference>
<evidence type="ECO:0000256" key="5">
    <source>
        <dbReference type="ARBA" id="ARBA00022927"/>
    </source>
</evidence>
<dbReference type="Gene3D" id="1.20.58.1970">
    <property type="match status" value="1"/>
</dbReference>
<dbReference type="GO" id="GO:0015031">
    <property type="term" value="P:protein transport"/>
    <property type="evidence" value="ECO:0007669"/>
    <property type="project" value="UniProtKB-KW"/>
</dbReference>
<dbReference type="InterPro" id="IPR048682">
    <property type="entry name" value="COG4"/>
</dbReference>
<evidence type="ECO:0000256" key="9">
    <source>
        <dbReference type="SAM" id="MobiDB-lite"/>
    </source>
</evidence>
<sequence length="847" mass="93848">MPDVEAIASVEEVYAALQELDFEEAQVLDELDDLLNQVRELQPTWADRMAAVADRTTQLEVAHLTPVRPELENSARLAAAIQGRVEQLDQEKVVVAGARAKVEQTIALGQAIGDLRTALERSALDQASALVHRYLDVTPELLDSELTTLVWPPTGNGEEDEGSGWWDRADGVDGQPRDGDSVTTRPVLVRELFERVRAQLVRLVTDQFDQAVADHDTRTISQCFKLFPLLKQENAGLDRYSAFLCATLAQQLTARSAPQAGGAPSERGRTVARLTQLFESVARIVDNHFPVVETHYGPGKMVRVIQYLQRDIDSRVCRLLENFKEDISLDRQLADIRDYEDRSNRNGKLGSPIPGKRGHPARRDDGLPASLTRSLVDGLAPTASTTGPGTGAHREEPAVDIKPLHPLLTELSLIVQRITLYMRFLESRAAPEVEIIVSAGASVHTVYLNDDPTLLFNEAGLIRTSPLPSAVEHLSAAYIALENFILRYTARLALALEETEPDALVSAGVDDYFFVAKRSLQRALATAQPTAFKNVIYTAQTLSTHRFVPYLQRLLPTSPANTTPAASHGNLTLTKHNVHTLPAHPDGTPLPAFADVGVRNQRVAVALNNFETAARYMGKLVAELRRGIDPEVNPIWAPHPAAAIRGVQDALGELAAVEMRLGQLSRSLLEQFALITARPVMRTILQESYRDIKYVLSDEEYMDVKNDNLFVQRFVMKFNAVAVALQARLTPANLDLYLATALDYLVADWEKAVGLSKFNLLGAFCFDSDLRVLQQHFALYSETPLRDKFAKLGQMADVLTLEQVEDAEELWQANHLAQAMYLSADEFRGLLLNRLDLDAVRVKSLRL</sequence>
<proteinExistence type="inferred from homology"/>